<sequence>MLSPIQPGFIKGNITNINNSSENIIGIFEVASVSHIDRKFFSFEDFYDHDAERFYDIECEIYSLDETYPSTILTMIECTQQGNVCYY</sequence>
<proteinExistence type="predicted"/>
<protein>
    <submittedName>
        <fullName evidence="1">Uncharacterized protein</fullName>
    </submittedName>
</protein>
<dbReference type="AlphaFoldDB" id="A0A9W6B709"/>
<gene>
    <name evidence="1" type="ORF">NBRC110019_30870</name>
</gene>
<evidence type="ECO:0000313" key="1">
    <source>
        <dbReference type="EMBL" id="GLB54046.1"/>
    </source>
</evidence>
<dbReference type="EMBL" id="BRVP01000032">
    <property type="protein sequence ID" value="GLB54046.1"/>
    <property type="molecule type" value="Genomic_DNA"/>
</dbReference>
<name>A0A9W6B709_9FLAO</name>
<accession>A0A9W6B709</accession>
<keyword evidence="2" id="KW-1185">Reference proteome</keyword>
<organism evidence="1 2">
    <name type="scientific">Neptunitalea chrysea</name>
    <dbReference type="NCBI Taxonomy" id="1647581"/>
    <lineage>
        <taxon>Bacteria</taxon>
        <taxon>Pseudomonadati</taxon>
        <taxon>Bacteroidota</taxon>
        <taxon>Flavobacteriia</taxon>
        <taxon>Flavobacteriales</taxon>
        <taxon>Flavobacteriaceae</taxon>
        <taxon>Neptunitalea</taxon>
    </lineage>
</organism>
<reference evidence="1" key="1">
    <citation type="submission" date="2022-07" db="EMBL/GenBank/DDBJ databases">
        <title>Taxonomy of Novel Oxalotrophic and Methylotrophic Bacteria.</title>
        <authorList>
            <person name="Sahin N."/>
            <person name="Tani A."/>
        </authorList>
    </citation>
    <scope>NUCLEOTIDE SEQUENCE</scope>
    <source>
        <strain evidence="1">AM327</strain>
    </source>
</reference>
<evidence type="ECO:0000313" key="2">
    <source>
        <dbReference type="Proteomes" id="UP001143545"/>
    </source>
</evidence>
<comment type="caution">
    <text evidence="1">The sequence shown here is derived from an EMBL/GenBank/DDBJ whole genome shotgun (WGS) entry which is preliminary data.</text>
</comment>
<dbReference type="RefSeq" id="WP_281756425.1">
    <property type="nucleotide sequence ID" value="NZ_BRVP01000032.1"/>
</dbReference>
<dbReference type="Proteomes" id="UP001143545">
    <property type="component" value="Unassembled WGS sequence"/>
</dbReference>